<reference evidence="1 2" key="1">
    <citation type="submission" date="2017-10" db="EMBL/GenBank/DDBJ databases">
        <title>Genomics of the genus Arcobacter.</title>
        <authorList>
            <person name="Perez-Cataluna A."/>
            <person name="Figueras M.J."/>
        </authorList>
    </citation>
    <scope>NUCLEOTIDE SEQUENCE [LARGE SCALE GENOMIC DNA]</scope>
    <source>
        <strain evidence="1 2">CECT 8987</strain>
    </source>
</reference>
<dbReference type="AlphaFoldDB" id="A0A4Q0XR38"/>
<comment type="caution">
    <text evidence="1">The sequence shown here is derived from an EMBL/GenBank/DDBJ whole genome shotgun (WGS) entry which is preliminary data.</text>
</comment>
<gene>
    <name evidence="1" type="ORF">CRV04_10865</name>
</gene>
<sequence length="168" mass="19730">MSLKAYVKQNAPWIYEYINTEVLKGIGSIHPNYFIKVIEDLFIKQEGAQITQENNTPNLFPYRLFTFLFKQGKMDYTSFRNETISLSPLTLKASVYHNYVHFWIHEDTFYIDLMQTKMGGMPLDEDIVKYSKAIPIQKEGLEEFITAHKHEKLNASLQTIKEKIEEIL</sequence>
<proteinExistence type="predicted"/>
<evidence type="ECO:0000313" key="2">
    <source>
        <dbReference type="Proteomes" id="UP000290657"/>
    </source>
</evidence>
<dbReference type="OrthoDB" id="5345957at2"/>
<accession>A0A4Q0XR38</accession>
<dbReference type="Proteomes" id="UP000290657">
    <property type="component" value="Unassembled WGS sequence"/>
</dbReference>
<name>A0A4Q0XR38_9BACT</name>
<protein>
    <submittedName>
        <fullName evidence="1">Uncharacterized protein</fullName>
    </submittedName>
</protein>
<evidence type="ECO:0000313" key="1">
    <source>
        <dbReference type="EMBL" id="RXJ55328.1"/>
    </source>
</evidence>
<organism evidence="1 2">
    <name type="scientific">Candidatus Marinarcus aquaticus</name>
    <dbReference type="NCBI Taxonomy" id="2044504"/>
    <lineage>
        <taxon>Bacteria</taxon>
        <taxon>Pseudomonadati</taxon>
        <taxon>Campylobacterota</taxon>
        <taxon>Epsilonproteobacteria</taxon>
        <taxon>Campylobacterales</taxon>
        <taxon>Arcobacteraceae</taxon>
        <taxon>Candidatus Marinarcus</taxon>
    </lineage>
</organism>
<dbReference type="RefSeq" id="WP_128996874.1">
    <property type="nucleotide sequence ID" value="NZ_PDKN01000008.1"/>
</dbReference>
<keyword evidence="2" id="KW-1185">Reference proteome</keyword>
<dbReference type="EMBL" id="PDKN01000008">
    <property type="protein sequence ID" value="RXJ55328.1"/>
    <property type="molecule type" value="Genomic_DNA"/>
</dbReference>